<dbReference type="GO" id="GO:0005737">
    <property type="term" value="C:cytoplasm"/>
    <property type="evidence" value="ECO:0007669"/>
    <property type="project" value="UniProtKB-SubCell"/>
</dbReference>
<sequence length="620" mass="68660">MTQTVVPVVQRSLLNPQFENYQLQPNDVALAYTKLDAPLHRLSGFAINSTCPYRLLELHTRYNHLFPLFDGSGALFIDSARWICLAQMDESCRIQVTKLQMLAPPLQENTTPAGLHLPPSIVFASHDMMLASDGMNTLEIFKVDSVPCFQIHKIASIVLPRELSTRGMMIYEAVVASNGDLLVCTQQTFNVETLVKPNSKSSATEQHLYDTKKHRFLVSLVRVQIPVSAHASDSNLNTDTTVIADIVMSLHGESAPYFAQIESDTVSLTIGAPTPFESLIHASDTDATVPSNGDEHNAESTLSNYSWTQSGDEITVNVNLPKQLLVKRDIRVVFQPTGVSVKAMHSGQVLFAGDLFDHVRSSECIWTLEGSHQLVLYLQKTHAGTRWPHLFMHDDGVLETLDAATLESYTNKLDKYHNSKQLPVLGELSSHRNMECDDSSDNGSPAMHFQTVTERQENIDFEAHLFFIDRFVVDQVSSSTVLSHRCGMPGMAWIGMQLSQPLERSPVVLVQSDVDALAFKIKPGLELEHISALSALAFVQASKQDKKLVTLTGDMRLALVVEFKQYVYVYERPEVKQMHAKQLVLNIGQGSQGGMVLGIAQIGSGHVMILTEDSFVGFAV</sequence>
<evidence type="ECO:0000313" key="8">
    <source>
        <dbReference type="Proteomes" id="UP000077115"/>
    </source>
</evidence>
<dbReference type="InterPro" id="IPR007052">
    <property type="entry name" value="CS_dom"/>
</dbReference>
<comment type="subcellular location">
    <subcellularLocation>
        <location evidence="2">Cytoplasm</location>
    </subcellularLocation>
    <subcellularLocation>
        <location evidence="1">Nucleus</location>
    </subcellularLocation>
</comment>
<dbReference type="InterPro" id="IPR008978">
    <property type="entry name" value="HSP20-like_chaperone"/>
</dbReference>
<dbReference type="VEuPathDB" id="FungiDB:BDEG_28213"/>
<evidence type="ECO:0000256" key="5">
    <source>
        <dbReference type="ARBA" id="ARBA00023242"/>
    </source>
</evidence>
<dbReference type="AlphaFoldDB" id="A0A177WZH8"/>
<proteinExistence type="predicted"/>
<protein>
    <recommendedName>
        <fullName evidence="3">NudC domain-containing protein 1</fullName>
    </recommendedName>
</protein>
<evidence type="ECO:0000313" key="7">
    <source>
        <dbReference type="EMBL" id="OAJ45045.1"/>
    </source>
</evidence>
<gene>
    <name evidence="7" type="ORF">BDEG_28213</name>
</gene>
<keyword evidence="5" id="KW-0539">Nucleus</keyword>
<evidence type="ECO:0000256" key="2">
    <source>
        <dbReference type="ARBA" id="ARBA00004496"/>
    </source>
</evidence>
<dbReference type="eggNOG" id="KOG4379">
    <property type="taxonomic scope" value="Eukaryota"/>
</dbReference>
<dbReference type="PROSITE" id="PS51203">
    <property type="entry name" value="CS"/>
    <property type="match status" value="1"/>
</dbReference>
<evidence type="ECO:0000259" key="6">
    <source>
        <dbReference type="PROSITE" id="PS51203"/>
    </source>
</evidence>
<keyword evidence="4" id="KW-0963">Cytoplasm</keyword>
<evidence type="ECO:0000256" key="1">
    <source>
        <dbReference type="ARBA" id="ARBA00004123"/>
    </source>
</evidence>
<accession>A0A177WZH8</accession>
<dbReference type="Pfam" id="PF04969">
    <property type="entry name" value="CS"/>
    <property type="match status" value="1"/>
</dbReference>
<dbReference type="GO" id="GO:0005634">
    <property type="term" value="C:nucleus"/>
    <property type="evidence" value="ECO:0007669"/>
    <property type="project" value="UniProtKB-SubCell"/>
</dbReference>
<dbReference type="CDD" id="cd06467">
    <property type="entry name" value="p23_NUDC_like"/>
    <property type="match status" value="1"/>
</dbReference>
<evidence type="ECO:0000256" key="4">
    <source>
        <dbReference type="ARBA" id="ARBA00022490"/>
    </source>
</evidence>
<dbReference type="Gene3D" id="2.60.40.790">
    <property type="match status" value="1"/>
</dbReference>
<dbReference type="InterPro" id="IPR037895">
    <property type="entry name" value="NUDCD1"/>
</dbReference>
<dbReference type="SUPFAM" id="SSF49764">
    <property type="entry name" value="HSP20-like chaperones"/>
    <property type="match status" value="1"/>
</dbReference>
<reference evidence="7 8" key="1">
    <citation type="submission" date="2006-10" db="EMBL/GenBank/DDBJ databases">
        <title>The Genome Sequence of Batrachochytrium dendrobatidis JEL423.</title>
        <authorList>
            <consortium name="The Broad Institute Genome Sequencing Platform"/>
            <person name="Birren B."/>
            <person name="Lander E."/>
            <person name="Galagan J."/>
            <person name="Cuomo C."/>
            <person name="Devon K."/>
            <person name="Jaffe D."/>
            <person name="Butler J."/>
            <person name="Alvarez P."/>
            <person name="Gnerre S."/>
            <person name="Grabherr M."/>
            <person name="Kleber M."/>
            <person name="Mauceli E."/>
            <person name="Brockman W."/>
            <person name="Young S."/>
            <person name="LaButti K."/>
            <person name="Sykes S."/>
            <person name="DeCaprio D."/>
            <person name="Crawford M."/>
            <person name="Koehrsen M."/>
            <person name="Engels R."/>
            <person name="Montgomery P."/>
            <person name="Pearson M."/>
            <person name="Howarth C."/>
            <person name="Larson L."/>
            <person name="White J."/>
            <person name="O'Leary S."/>
            <person name="Kodira C."/>
            <person name="Zeng Q."/>
            <person name="Yandava C."/>
            <person name="Alvarado L."/>
            <person name="Longcore J."/>
            <person name="James T."/>
        </authorList>
    </citation>
    <scope>NUCLEOTIDE SEQUENCE [LARGE SCALE GENOMIC DNA]</scope>
    <source>
        <strain evidence="7 8">JEL423</strain>
    </source>
</reference>
<dbReference type="PANTHER" id="PTHR21664:SF1">
    <property type="entry name" value="NUDC DOMAIN-CONTAINING PROTEIN 1"/>
    <property type="match status" value="1"/>
</dbReference>
<feature type="domain" description="CS" evidence="6">
    <location>
        <begin position="300"/>
        <end position="391"/>
    </location>
</feature>
<dbReference type="EMBL" id="DS022314">
    <property type="protein sequence ID" value="OAJ45045.1"/>
    <property type="molecule type" value="Genomic_DNA"/>
</dbReference>
<name>A0A177WZH8_BATDL</name>
<organism evidence="7 8">
    <name type="scientific">Batrachochytrium dendrobatidis (strain JEL423)</name>
    <dbReference type="NCBI Taxonomy" id="403673"/>
    <lineage>
        <taxon>Eukaryota</taxon>
        <taxon>Fungi</taxon>
        <taxon>Fungi incertae sedis</taxon>
        <taxon>Chytridiomycota</taxon>
        <taxon>Chytridiomycota incertae sedis</taxon>
        <taxon>Chytridiomycetes</taxon>
        <taxon>Rhizophydiales</taxon>
        <taxon>Rhizophydiales incertae sedis</taxon>
        <taxon>Batrachochytrium</taxon>
    </lineage>
</organism>
<reference evidence="7 8" key="2">
    <citation type="submission" date="2016-05" db="EMBL/GenBank/DDBJ databases">
        <title>Lineage-specific infection strategies underlie the spectrum of fungal disease in amphibians.</title>
        <authorList>
            <person name="Cuomo C.A."/>
            <person name="Farrer R.A."/>
            <person name="James T."/>
            <person name="Longcore J."/>
            <person name="Birren B."/>
        </authorList>
    </citation>
    <scope>NUCLEOTIDE SEQUENCE [LARGE SCALE GENOMIC DNA]</scope>
    <source>
        <strain evidence="7 8">JEL423</strain>
    </source>
</reference>
<dbReference type="STRING" id="403673.A0A177WZH8"/>
<dbReference type="PANTHER" id="PTHR21664">
    <property type="entry name" value="CHRONIC MYELOGENOUS LEUKEMIA TUMOR ANTIGEN 66"/>
    <property type="match status" value="1"/>
</dbReference>
<dbReference type="OrthoDB" id="428655at2759"/>
<evidence type="ECO:0000256" key="3">
    <source>
        <dbReference type="ARBA" id="ARBA00018915"/>
    </source>
</evidence>
<dbReference type="Proteomes" id="UP000077115">
    <property type="component" value="Unassembled WGS sequence"/>
</dbReference>